<reference evidence="1" key="1">
    <citation type="submission" date="2014-09" db="EMBL/GenBank/DDBJ databases">
        <authorList>
            <person name="Magalhaes I.L.F."/>
            <person name="Oliveira U."/>
            <person name="Santos F.R."/>
            <person name="Vidigal T.H.D.A."/>
            <person name="Brescovit A.D."/>
            <person name="Santos A.J."/>
        </authorList>
    </citation>
    <scope>NUCLEOTIDE SEQUENCE</scope>
    <source>
        <tissue evidence="1">Shoot tissue taken approximately 20 cm above the soil surface</tissue>
    </source>
</reference>
<name>A0A0A9HB91_ARUDO</name>
<sequence length="28" mass="3444">MWSNQYGELISHKFTYNKVEYICGTFRQ</sequence>
<accession>A0A0A9HB91</accession>
<organism evidence="1">
    <name type="scientific">Arundo donax</name>
    <name type="common">Giant reed</name>
    <name type="synonym">Donax arundinaceus</name>
    <dbReference type="NCBI Taxonomy" id="35708"/>
    <lineage>
        <taxon>Eukaryota</taxon>
        <taxon>Viridiplantae</taxon>
        <taxon>Streptophyta</taxon>
        <taxon>Embryophyta</taxon>
        <taxon>Tracheophyta</taxon>
        <taxon>Spermatophyta</taxon>
        <taxon>Magnoliopsida</taxon>
        <taxon>Liliopsida</taxon>
        <taxon>Poales</taxon>
        <taxon>Poaceae</taxon>
        <taxon>PACMAD clade</taxon>
        <taxon>Arundinoideae</taxon>
        <taxon>Arundineae</taxon>
        <taxon>Arundo</taxon>
    </lineage>
</organism>
<protein>
    <submittedName>
        <fullName evidence="1">Uncharacterized protein</fullName>
    </submittedName>
</protein>
<proteinExistence type="predicted"/>
<dbReference type="EMBL" id="GBRH01164822">
    <property type="protein sequence ID" value="JAE33074.1"/>
    <property type="molecule type" value="Transcribed_RNA"/>
</dbReference>
<reference evidence="1" key="2">
    <citation type="journal article" date="2015" name="Data Brief">
        <title>Shoot transcriptome of the giant reed, Arundo donax.</title>
        <authorList>
            <person name="Barrero R.A."/>
            <person name="Guerrero F.D."/>
            <person name="Moolhuijzen P."/>
            <person name="Goolsby J.A."/>
            <person name="Tidwell J."/>
            <person name="Bellgard S.E."/>
            <person name="Bellgard M.I."/>
        </authorList>
    </citation>
    <scope>NUCLEOTIDE SEQUENCE</scope>
    <source>
        <tissue evidence="1">Shoot tissue taken approximately 20 cm above the soil surface</tissue>
    </source>
</reference>
<dbReference type="AlphaFoldDB" id="A0A0A9HB91"/>
<evidence type="ECO:0000313" key="1">
    <source>
        <dbReference type="EMBL" id="JAE33074.1"/>
    </source>
</evidence>